<dbReference type="AlphaFoldDB" id="A0A8A1MIW6"/>
<dbReference type="PANTHER" id="PTHR37844:SF2">
    <property type="entry name" value="SER_THR PROTEIN PHOSPHATASE SUPERFAMILY (AFU_ORTHOLOGUE AFUA_1G14840)"/>
    <property type="match status" value="1"/>
</dbReference>
<evidence type="ECO:0000313" key="1">
    <source>
        <dbReference type="EMBL" id="QSS65070.1"/>
    </source>
</evidence>
<accession>A0A8A1MIW6</accession>
<dbReference type="PANTHER" id="PTHR37844">
    <property type="entry name" value="SER/THR PROTEIN PHOSPHATASE SUPERFAMILY (AFU_ORTHOLOGUE AFUA_1G14840)"/>
    <property type="match status" value="1"/>
</dbReference>
<proteinExistence type="predicted"/>
<dbReference type="Proteomes" id="UP000663671">
    <property type="component" value="Chromosome 3"/>
</dbReference>
<gene>
    <name evidence="1" type="ORF">I7I51_05911</name>
</gene>
<dbReference type="VEuPathDB" id="FungiDB:I7I51_05911"/>
<dbReference type="OrthoDB" id="550558at2759"/>
<dbReference type="EMBL" id="CP069115">
    <property type="protein sequence ID" value="QSS65070.1"/>
    <property type="molecule type" value="Genomic_DNA"/>
</dbReference>
<evidence type="ECO:0000313" key="2">
    <source>
        <dbReference type="Proteomes" id="UP000663671"/>
    </source>
</evidence>
<protein>
    <submittedName>
        <fullName evidence="1">Uncharacterized protein</fullName>
    </submittedName>
</protein>
<reference evidence="1" key="1">
    <citation type="submission" date="2021-01" db="EMBL/GenBank/DDBJ databases">
        <title>Chromosome-level genome assembly of a human fungal pathogen reveals clustering of transcriptionally co-regulated genes.</title>
        <authorList>
            <person name="Voorhies M."/>
            <person name="Cohen S."/>
            <person name="Shea T.P."/>
            <person name="Petrus S."/>
            <person name="Munoz J.F."/>
            <person name="Poplawski S."/>
            <person name="Goldman W.E."/>
            <person name="Michael T."/>
            <person name="Cuomo C.A."/>
            <person name="Sil A."/>
            <person name="Beyhan S."/>
        </authorList>
    </citation>
    <scope>NUCLEOTIDE SEQUENCE</scope>
    <source>
        <strain evidence="1">WU24</strain>
    </source>
</reference>
<name>A0A8A1MIW6_AJECA</name>
<organism evidence="1 2">
    <name type="scientific">Ajellomyces capsulatus</name>
    <name type="common">Darling's disease fungus</name>
    <name type="synonym">Histoplasma capsulatum</name>
    <dbReference type="NCBI Taxonomy" id="5037"/>
    <lineage>
        <taxon>Eukaryota</taxon>
        <taxon>Fungi</taxon>
        <taxon>Dikarya</taxon>
        <taxon>Ascomycota</taxon>
        <taxon>Pezizomycotina</taxon>
        <taxon>Eurotiomycetes</taxon>
        <taxon>Eurotiomycetidae</taxon>
        <taxon>Onygenales</taxon>
        <taxon>Ajellomycetaceae</taxon>
        <taxon>Histoplasma</taxon>
    </lineage>
</organism>
<sequence>MLGCTFYTYITSEQDTDVCFGLNDFYCIDGWTLADHNTSHTVELVWLNERVAALSTSESDRMIVIFTQHIPITDDSRAVDPVHVGSTISSRFSSDLSGEACWKNPNVGVREP</sequence>